<dbReference type="InterPro" id="IPR000863">
    <property type="entry name" value="Sulfotransferase_dom"/>
</dbReference>
<comment type="similarity">
    <text evidence="1">Belongs to the sulfotransferase 1 family.</text>
</comment>
<dbReference type="Gene3D" id="3.40.50.300">
    <property type="entry name" value="P-loop containing nucleotide triphosphate hydrolases"/>
    <property type="match status" value="1"/>
</dbReference>
<feature type="domain" description="Sulfotransferase" evidence="3">
    <location>
        <begin position="37"/>
        <end position="262"/>
    </location>
</feature>
<evidence type="ECO:0000256" key="1">
    <source>
        <dbReference type="ARBA" id="ARBA00005771"/>
    </source>
</evidence>
<evidence type="ECO:0000313" key="5">
    <source>
        <dbReference type="Proteomes" id="UP001208570"/>
    </source>
</evidence>
<organism evidence="4 5">
    <name type="scientific">Paralvinella palmiformis</name>
    <dbReference type="NCBI Taxonomy" id="53620"/>
    <lineage>
        <taxon>Eukaryota</taxon>
        <taxon>Metazoa</taxon>
        <taxon>Spiralia</taxon>
        <taxon>Lophotrochozoa</taxon>
        <taxon>Annelida</taxon>
        <taxon>Polychaeta</taxon>
        <taxon>Sedentaria</taxon>
        <taxon>Canalipalpata</taxon>
        <taxon>Terebellida</taxon>
        <taxon>Terebelliformia</taxon>
        <taxon>Alvinellidae</taxon>
        <taxon>Paralvinella</taxon>
    </lineage>
</organism>
<dbReference type="Pfam" id="PF00685">
    <property type="entry name" value="Sulfotransfer_1"/>
    <property type="match status" value="1"/>
</dbReference>
<dbReference type="AlphaFoldDB" id="A0AAD9KDI7"/>
<dbReference type="InterPro" id="IPR027417">
    <property type="entry name" value="P-loop_NTPase"/>
</dbReference>
<evidence type="ECO:0000259" key="3">
    <source>
        <dbReference type="Pfam" id="PF00685"/>
    </source>
</evidence>
<gene>
    <name evidence="4" type="ORF">LSH36_12g36021</name>
</gene>
<name>A0AAD9KDI7_9ANNE</name>
<dbReference type="SUPFAM" id="SSF52540">
    <property type="entry name" value="P-loop containing nucleoside triphosphate hydrolases"/>
    <property type="match status" value="1"/>
</dbReference>
<dbReference type="EMBL" id="JAODUP010000012">
    <property type="protein sequence ID" value="KAK2169199.1"/>
    <property type="molecule type" value="Genomic_DNA"/>
</dbReference>
<evidence type="ECO:0000256" key="2">
    <source>
        <dbReference type="ARBA" id="ARBA00022679"/>
    </source>
</evidence>
<accession>A0AAD9KDI7</accession>
<dbReference type="Proteomes" id="UP001208570">
    <property type="component" value="Unassembled WGS sequence"/>
</dbReference>
<proteinExistence type="inferred from homology"/>
<protein>
    <recommendedName>
        <fullName evidence="3">Sulfotransferase domain-containing protein</fullName>
    </recommendedName>
</protein>
<keyword evidence="2" id="KW-0808">Transferase</keyword>
<reference evidence="4" key="1">
    <citation type="journal article" date="2023" name="Mol. Biol. Evol.">
        <title>Third-Generation Sequencing Reveals the Adaptive Role of the Epigenome in Three Deep-Sea Polychaetes.</title>
        <authorList>
            <person name="Perez M."/>
            <person name="Aroh O."/>
            <person name="Sun Y."/>
            <person name="Lan Y."/>
            <person name="Juniper S.K."/>
            <person name="Young C.R."/>
            <person name="Angers B."/>
            <person name="Qian P.Y."/>
        </authorList>
    </citation>
    <scope>NUCLEOTIDE SEQUENCE</scope>
    <source>
        <strain evidence="4">P08H-3</strain>
    </source>
</reference>
<keyword evidence="5" id="KW-1185">Reference proteome</keyword>
<evidence type="ECO:0000313" key="4">
    <source>
        <dbReference type="EMBL" id="KAK2169199.1"/>
    </source>
</evidence>
<dbReference type="GO" id="GO:0008146">
    <property type="term" value="F:sulfotransferase activity"/>
    <property type="evidence" value="ECO:0007669"/>
    <property type="project" value="InterPro"/>
</dbReference>
<comment type="caution">
    <text evidence="4">The sequence shown here is derived from an EMBL/GenBank/DDBJ whole genome shotgun (WGS) entry which is preliminary data.</text>
</comment>
<dbReference type="PANTHER" id="PTHR11783">
    <property type="entry name" value="SULFOTRANSFERASE SULT"/>
    <property type="match status" value="1"/>
</dbReference>
<sequence>MADYRFPGEWMKDGMILQQNVTSETITKLESFEMSEDDVLIAAYPKTGITWTQELVWLLNNNGDTKEALSQPVYHRTNYLEFNSDYVHSGLEMKQIEAGKVKVIVVIRNPKDTLVSLYHFYRMALPLGLFEKSWDDFFELYKVKHLIYGDYFQWYSTWLQYKDKPNVKLVKYEDMHHGMSDVINDLSLFLGKSLSQDVAANVMNHLTFDSMSGNDMVNYKRSPFFDFKFSSFIRKGIIGDWKNYFSQIQSELIDKSYRNTIEALGVSLEFI</sequence>